<dbReference type="Proteomes" id="UP000054323">
    <property type="component" value="Unassembled WGS sequence"/>
</dbReference>
<accession>A0A124FS00</accession>
<dbReference type="PATRIC" id="fig|2198.3.peg.1928"/>
<evidence type="ECO:0000313" key="5">
    <source>
        <dbReference type="Proteomes" id="UP000054598"/>
    </source>
</evidence>
<keyword evidence="1" id="KW-0472">Membrane</keyword>
<comment type="caution">
    <text evidence="2">The sequence shown here is derived from an EMBL/GenBank/DDBJ whole genome shotgun (WGS) entry which is preliminary data.</text>
</comment>
<dbReference type="AlphaFoldDB" id="A0A124FS00"/>
<gene>
    <name evidence="2" type="ORF">XD82_1541</name>
    <name evidence="3" type="ORF">XE10_1855</name>
</gene>
<protein>
    <submittedName>
        <fullName evidence="2">Uncharacterized protein</fullName>
    </submittedName>
</protein>
<sequence length="308" mass="33789">MKMGHLHIFIRYACGPTGIMWFFMKKDIVLLALGLVIAVLACSASAGAVVTPLPGQGNQTEILYGVHPNAKTNEAITAFIAEHGEIWWHEGVYNHTHKYVYVVPANACEEQLVYLNRITDKRSGEQSIERIWIIGCDEAMPLAAELRFPEIFAKYPALSNNAELRSYIENHSPNRYEEVTARPSRAQVYFINDTGVFTEYIVLLSGGQIVSTTYVSEENLTVGRVEATAQALSGQPPGASVENIVLKVYGGDRIVWEITVRAGQKTDVVQVPSDLAPGQSLRTTTPGFGAVFAVLGVGMGFVLCRRRG</sequence>
<evidence type="ECO:0000313" key="2">
    <source>
        <dbReference type="EMBL" id="KUK60717.1"/>
    </source>
</evidence>
<evidence type="ECO:0000313" key="3">
    <source>
        <dbReference type="EMBL" id="KUK99262.1"/>
    </source>
</evidence>
<reference evidence="4 5" key="2">
    <citation type="journal article" date="2015" name="MBio">
        <title>Genome-Resolved Metagenomic Analysis Reveals Roles for Candidate Phyla and Other Microbial Community Members in Biogeochemical Transformations in Oil Reservoirs.</title>
        <authorList>
            <person name="Hu P."/>
            <person name="Tom L."/>
            <person name="Singh A."/>
            <person name="Thomas B.C."/>
            <person name="Baker B.J."/>
            <person name="Piceno Y.M."/>
            <person name="Andersen G.L."/>
            <person name="Banfield J.F."/>
        </authorList>
    </citation>
    <scope>NUCLEOTIDE SEQUENCE [LARGE SCALE GENOMIC DNA]</scope>
</reference>
<organism evidence="2 4">
    <name type="scientific">Methanoculleus marisnigri</name>
    <dbReference type="NCBI Taxonomy" id="2198"/>
    <lineage>
        <taxon>Archaea</taxon>
        <taxon>Methanobacteriati</taxon>
        <taxon>Methanobacteriota</taxon>
        <taxon>Stenosarchaea group</taxon>
        <taxon>Methanomicrobia</taxon>
        <taxon>Methanomicrobiales</taxon>
        <taxon>Methanomicrobiaceae</taxon>
        <taxon>Methanoculleus</taxon>
    </lineage>
</organism>
<keyword evidence="1" id="KW-1133">Transmembrane helix</keyword>
<dbReference type="Proteomes" id="UP000054598">
    <property type="component" value="Unassembled WGS sequence"/>
</dbReference>
<reference evidence="2" key="1">
    <citation type="journal article" date="2015" name="MBio">
        <title>Genome-resolved metagenomic analysis reveals roles for candidate phyla and other microbial community members in biogeochemical transformations in oil reservoirs.</title>
        <authorList>
            <person name="Hu P."/>
            <person name="Tom L."/>
            <person name="Singh A."/>
            <person name="Thomas B.C."/>
            <person name="Baker B.J."/>
            <person name="Piceno Y.M."/>
            <person name="Andersen G.L."/>
            <person name="Banfield J.F."/>
        </authorList>
    </citation>
    <scope>NUCLEOTIDE SEQUENCE [LARGE SCALE GENOMIC DNA]</scope>
    <source>
        <strain evidence="2">62_101</strain>
        <strain evidence="3">63_41</strain>
    </source>
</reference>
<keyword evidence="1" id="KW-0812">Transmembrane</keyword>
<name>A0A124FS00_9EURY</name>
<evidence type="ECO:0000313" key="4">
    <source>
        <dbReference type="Proteomes" id="UP000054323"/>
    </source>
</evidence>
<evidence type="ECO:0000256" key="1">
    <source>
        <dbReference type="SAM" id="Phobius"/>
    </source>
</evidence>
<dbReference type="EMBL" id="LGHE01000269">
    <property type="protein sequence ID" value="KUK99262.1"/>
    <property type="molecule type" value="Genomic_DNA"/>
</dbReference>
<dbReference type="EMBL" id="LGGD01000218">
    <property type="protein sequence ID" value="KUK60717.1"/>
    <property type="molecule type" value="Genomic_DNA"/>
</dbReference>
<feature type="transmembrane region" description="Helical" evidence="1">
    <location>
        <begin position="287"/>
        <end position="304"/>
    </location>
</feature>
<proteinExistence type="predicted"/>